<dbReference type="AlphaFoldDB" id="A0A437R162"/>
<proteinExistence type="predicted"/>
<dbReference type="EMBL" id="SACS01000004">
    <property type="protein sequence ID" value="RVU40463.1"/>
    <property type="molecule type" value="Genomic_DNA"/>
</dbReference>
<sequence>MYVAELQFNIIADTSYPVAEQAIRHYLETLIFNGQILGREFPTYLQQDCFISRIILPETAALASHHHSAAAQQALMTLGEAGLAFPKLTLLGEDLMSNHTDPCEAPTALILYSRFGLMNSVLYCAEHFAPVPLYRFSPTSGPDHQDLIRWQLQFQALDEIQMQEQRVLPKIAENSLQQFNSTLNRQGRQFAAKIARQQQVPVYFALYSGSSRNCDTEADKCCPGCGQAWHLAEPLHQLFDFQCQHCLLLSNIAWQCQ</sequence>
<reference evidence="1 2" key="1">
    <citation type="submission" date="2019-01" db="EMBL/GenBank/DDBJ databases">
        <authorList>
            <person name="Chen W.-M."/>
        </authorList>
    </citation>
    <scope>NUCLEOTIDE SEQUENCE [LARGE SCALE GENOMIC DNA]</scope>
    <source>
        <strain evidence="1 2">KYPC3</strain>
    </source>
</reference>
<keyword evidence="2" id="KW-1185">Reference proteome</keyword>
<accession>A0A437R162</accession>
<dbReference type="Proteomes" id="UP000283077">
    <property type="component" value="Unassembled WGS sequence"/>
</dbReference>
<dbReference type="RefSeq" id="WP_127698006.1">
    <property type="nucleotide sequence ID" value="NZ_SACS01000004.1"/>
</dbReference>
<gene>
    <name evidence="1" type="ORF">EOE67_05280</name>
</gene>
<comment type="caution">
    <text evidence="1">The sequence shown here is derived from an EMBL/GenBank/DDBJ whole genome shotgun (WGS) entry which is preliminary data.</text>
</comment>
<dbReference type="OrthoDB" id="5589102at2"/>
<name>A0A437R162_9GAMM</name>
<evidence type="ECO:0000313" key="1">
    <source>
        <dbReference type="EMBL" id="RVU40463.1"/>
    </source>
</evidence>
<protein>
    <submittedName>
        <fullName evidence="1">Nucleotide-binding protein</fullName>
    </submittedName>
</protein>
<dbReference type="InterPro" id="IPR016908">
    <property type="entry name" value="UCP029037"/>
</dbReference>
<organism evidence="1 2">
    <name type="scientific">Rheinheimera riviphila</name>
    <dbReference type="NCBI Taxonomy" id="1834037"/>
    <lineage>
        <taxon>Bacteria</taxon>
        <taxon>Pseudomonadati</taxon>
        <taxon>Pseudomonadota</taxon>
        <taxon>Gammaproteobacteria</taxon>
        <taxon>Chromatiales</taxon>
        <taxon>Chromatiaceae</taxon>
        <taxon>Rheinheimera</taxon>
    </lineage>
</organism>
<dbReference type="Pfam" id="PF10071">
    <property type="entry name" value="DUF2310"/>
    <property type="match status" value="1"/>
</dbReference>
<evidence type="ECO:0000313" key="2">
    <source>
        <dbReference type="Proteomes" id="UP000283077"/>
    </source>
</evidence>